<keyword evidence="1" id="KW-1133">Transmembrane helix</keyword>
<reference evidence="2 3" key="1">
    <citation type="journal article" date="2019" name="Nat. Plants">
        <title>Stout camphor tree genome fills gaps in understanding of flowering plant genome evolution.</title>
        <authorList>
            <person name="Chaw S.M."/>
            <person name="Liu Y.C."/>
            <person name="Wu Y.W."/>
            <person name="Wang H.Y."/>
            <person name="Lin C.I."/>
            <person name="Wu C.S."/>
            <person name="Ke H.M."/>
            <person name="Chang L.Y."/>
            <person name="Hsu C.Y."/>
            <person name="Yang H.T."/>
            <person name="Sudianto E."/>
            <person name="Hsu M.H."/>
            <person name="Wu K.P."/>
            <person name="Wang L.N."/>
            <person name="Leebens-Mack J.H."/>
            <person name="Tsai I.J."/>
        </authorList>
    </citation>
    <scope>NUCLEOTIDE SEQUENCE [LARGE SCALE GENOMIC DNA]</scope>
    <source>
        <strain evidence="3">cv. Chaw 1501</strain>
        <tissue evidence="2">Young leaves</tissue>
    </source>
</reference>
<evidence type="ECO:0000313" key="2">
    <source>
        <dbReference type="EMBL" id="RWR75776.1"/>
    </source>
</evidence>
<keyword evidence="3" id="KW-1185">Reference proteome</keyword>
<keyword evidence="1" id="KW-0812">Transmembrane</keyword>
<evidence type="ECO:0000313" key="3">
    <source>
        <dbReference type="Proteomes" id="UP000283530"/>
    </source>
</evidence>
<comment type="caution">
    <text evidence="2">The sequence shown here is derived from an EMBL/GenBank/DDBJ whole genome shotgun (WGS) entry which is preliminary data.</text>
</comment>
<keyword evidence="1" id="KW-0472">Membrane</keyword>
<sequence length="166" mass="18849">MPGYWPLIRETAIAAAVTAAVTLMINAVPGLVVNVSTLILTNQSVFDAGNKVENLRFGLTKIQHVIRDAENLPMFENQADSDWLEKLKEEVQNVVDQYERKELSWILAHLTENDALRLLGQNMGTWFTFRLVQVLLPYLQFAVRNLVRSTRNSNSTNCTNLVEYLV</sequence>
<dbReference type="Proteomes" id="UP000283530">
    <property type="component" value="Unassembled WGS sequence"/>
</dbReference>
<dbReference type="EMBL" id="QPKB01000002">
    <property type="protein sequence ID" value="RWR75776.1"/>
    <property type="molecule type" value="Genomic_DNA"/>
</dbReference>
<dbReference type="AlphaFoldDB" id="A0A443NB95"/>
<proteinExistence type="predicted"/>
<accession>A0A443NB95</accession>
<feature type="transmembrane region" description="Helical" evidence="1">
    <location>
        <begin position="12"/>
        <end position="33"/>
    </location>
</feature>
<evidence type="ECO:0000256" key="1">
    <source>
        <dbReference type="SAM" id="Phobius"/>
    </source>
</evidence>
<gene>
    <name evidence="2" type="ORF">CKAN_00417600</name>
</gene>
<name>A0A443NB95_9MAGN</name>
<protein>
    <submittedName>
        <fullName evidence="2">Uncharacterized protein</fullName>
    </submittedName>
</protein>
<organism evidence="2 3">
    <name type="scientific">Cinnamomum micranthum f. kanehirae</name>
    <dbReference type="NCBI Taxonomy" id="337451"/>
    <lineage>
        <taxon>Eukaryota</taxon>
        <taxon>Viridiplantae</taxon>
        <taxon>Streptophyta</taxon>
        <taxon>Embryophyta</taxon>
        <taxon>Tracheophyta</taxon>
        <taxon>Spermatophyta</taxon>
        <taxon>Magnoliopsida</taxon>
        <taxon>Magnoliidae</taxon>
        <taxon>Laurales</taxon>
        <taxon>Lauraceae</taxon>
        <taxon>Cinnamomum</taxon>
    </lineage>
</organism>